<feature type="compositionally biased region" description="Polar residues" evidence="1">
    <location>
        <begin position="349"/>
        <end position="365"/>
    </location>
</feature>
<feature type="compositionally biased region" description="Low complexity" evidence="1">
    <location>
        <begin position="1201"/>
        <end position="1211"/>
    </location>
</feature>
<dbReference type="EMBL" id="MLAK01001236">
    <property type="protein sequence ID" value="OHS95592.1"/>
    <property type="molecule type" value="Genomic_DNA"/>
</dbReference>
<reference evidence="2" key="1">
    <citation type="submission" date="2016-10" db="EMBL/GenBank/DDBJ databases">
        <authorList>
            <person name="Benchimol M."/>
            <person name="Almeida L.G."/>
            <person name="Vasconcelos A.T."/>
            <person name="Perreira-Neves A."/>
            <person name="Rosa I.A."/>
            <person name="Tasca T."/>
            <person name="Bogo M.R."/>
            <person name="de Souza W."/>
        </authorList>
    </citation>
    <scope>NUCLEOTIDE SEQUENCE [LARGE SCALE GENOMIC DNA]</scope>
    <source>
        <strain evidence="2">K</strain>
    </source>
</reference>
<feature type="compositionally biased region" description="Basic and acidic residues" evidence="1">
    <location>
        <begin position="941"/>
        <end position="954"/>
    </location>
</feature>
<evidence type="ECO:0000313" key="2">
    <source>
        <dbReference type="EMBL" id="OHS95592.1"/>
    </source>
</evidence>
<dbReference type="GeneID" id="94846673"/>
<accession>A0A1J4J8X5</accession>
<feature type="compositionally biased region" description="Polar residues" evidence="1">
    <location>
        <begin position="187"/>
        <end position="208"/>
    </location>
</feature>
<feature type="region of interest" description="Disordered" evidence="1">
    <location>
        <begin position="186"/>
        <end position="243"/>
    </location>
</feature>
<feature type="compositionally biased region" description="Polar residues" evidence="1">
    <location>
        <begin position="1162"/>
        <end position="1178"/>
    </location>
</feature>
<organism evidence="2 3">
    <name type="scientific">Tritrichomonas foetus</name>
    <dbReference type="NCBI Taxonomy" id="1144522"/>
    <lineage>
        <taxon>Eukaryota</taxon>
        <taxon>Metamonada</taxon>
        <taxon>Parabasalia</taxon>
        <taxon>Tritrichomonadida</taxon>
        <taxon>Tritrichomonadidae</taxon>
        <taxon>Tritrichomonas</taxon>
    </lineage>
</organism>
<sequence length="1785" mass="201432">MSQRRIEKILRNECENQANYLPPINRNYGSRFDNNGNNEHHEYVSLIDDFSFNVNSSKKLGNKRVNSIFLEGRDISLIKKHQSNSFVNQSMLQKPAPRIQQNSSISSSSSCDSFKNEDVEFEVETDNDENQKSWNQKGSLFKPPIEKPLTRLTSMTFDSPSSLNDTEIYSPSNSISNASAILKKVPSINQSSQRNKPSSSTSRTQKALLSTDKMREIYNEKQKPRLLPTKKSDSHTNKTNSHKIKTDFNISNDSYKTTIDKTESSSKERSHKNIYNMVKSPRDSREITNADKNIASNHHHERKPIAVVKPEKSTQIKNVYSNKNLTITSVSNTSSPSTHQTKFCVNNTQISPRHPQHTPSTNNNPILHRSNNNNKVIKNNDNKSNNANILKKDTSSNSESSSNVNVTIKSPRDNQKLSFADKIKMLNGNNNQNDIPLRKLDNSNRKIEKCLNNSEDGMDGCRTQKELSTTLKLNRSSCAEKMSKDNSALSFSEKIKTLNGNNSRESIKNNISDNTLNKKHENDGPEFRKPTSKNEHDEKVEYQDQSQIIQKDIFTPEQIILSNSNTITHSINEKSINSLPLKSEFSDKNDNLRNETQSTISTKGQNELSFAEKIKLLNGKNHVNTNSNIKETNSTEKIHKNENKYLSQASKTQKESYVPEKQIENENRRKTSSKGNNQLSFAEKIKLLNGNNPNNTHDAIEDETSSEKKTVDIDNSLIVTINIPQNSSLLLPSNQKNDQNQNITQIPIDSKELSFQEKIQSLNGNNVIPKNSTVTAIKSESSSQNNLFKDDKNSNKTINIEEESSKTIQAEIHNDSFITPQYINQKLPLINEINPPKDKDYQNIIPTGDKENKSQKKILTNDSEKASTIKKEKSPTNNSNIRSKNIQKSPRVNIELSFADKIKLLNGNNNTNIIPVNIIREEPLSQKESISTGDEFQSTSNHKEESLSTCKDKNINNNCTKPHIKNSINITKLAEIGNPIETEKNKDSIQTPILKKDSNPSYQSNRTELTTVRLSENNKGLSFADKIRILNGNNHSHSTSVGETILSSKTQDLENDKASMVHYKDKEESPSNMKSQNTVSNSVSPHKEKNKLSFADKIKILNGDLKNVSPDVSNENVVNEIFVAKNIDLHIEQSQTNVKSGSNIKRSPRDNQSFAEKIKALNGNNHKNIQPDTTQRKPIQNKPESMVIKPVSNLANDKEIQSSSKSQKNNNEMSFADKIKALNGETHPITLSIDEKESPPQLINQRSDPIGKNTIVNIQNDFPIPNRSNNNSSNMKTSFKEAQNLSLNDKIKFLNGSTDKCSNAKIENYSDDLNCKEDNEIMQTSKIQNESIDKVVKENTNFQDHLLNKHGNLSQTNNINVITPNEDKNNHEFVSQNSPKSTIYNVIVSSKDNKELSFAEKIKLLNGNTNSNIKEGSSLIDISPNVDHYLKETTKIQQIENGNKNYLISVITNNTLVKDDSLINGNENKISSKDNNQLSFTEKIKLLNGKSNETIEEKTFYQEEVLCEEEVIYEEEDEFEEEEEEFESENDSIIPFNIHQKPSSLSSSQQIINDNHTKQFPQEKEELSFSDKIRLLNGNNINSPSVEEKQNYSNDITDDSISTANTIMVKNSFATDELNRNNISSNDHNESLFGDQIKVLNDNPVQKENLFKEENSNKSTALDYHSGFTTPSQIPQRLSITKQKETDEIPSKTYKKENGLSFAEKIKLLNGNSQQNSTLTSLEESDIIQILEVKNESSFTNKSHKNVIDSHHSSNQKNNPLTLSVADKVKLLNGENCSNIGCPVM</sequence>
<feature type="region of interest" description="Disordered" evidence="1">
    <location>
        <begin position="1161"/>
        <end position="1211"/>
    </location>
</feature>
<keyword evidence="3" id="KW-1185">Reference proteome</keyword>
<feature type="region of interest" description="Disordered" evidence="1">
    <location>
        <begin position="983"/>
        <end position="1005"/>
    </location>
</feature>
<feature type="region of interest" description="Disordered" evidence="1">
    <location>
        <begin position="929"/>
        <end position="963"/>
    </location>
</feature>
<gene>
    <name evidence="2" type="ORF">TRFO_38316</name>
</gene>
<evidence type="ECO:0000313" key="3">
    <source>
        <dbReference type="Proteomes" id="UP000179807"/>
    </source>
</evidence>
<feature type="compositionally biased region" description="Low complexity" evidence="1">
    <location>
        <begin position="103"/>
        <end position="113"/>
    </location>
</feature>
<feature type="compositionally biased region" description="Low complexity" evidence="1">
    <location>
        <begin position="371"/>
        <end position="388"/>
    </location>
</feature>
<feature type="region of interest" description="Disordered" evidence="1">
    <location>
        <begin position="501"/>
        <end position="543"/>
    </location>
</feature>
<evidence type="ECO:0000256" key="1">
    <source>
        <dbReference type="SAM" id="MobiDB-lite"/>
    </source>
</evidence>
<feature type="region of interest" description="Disordered" evidence="1">
    <location>
        <begin position="647"/>
        <end position="708"/>
    </location>
</feature>
<proteinExistence type="predicted"/>
<name>A0A1J4J8X5_9EUKA</name>
<feature type="region of interest" description="Disordered" evidence="1">
    <location>
        <begin position="833"/>
        <end position="885"/>
    </location>
</feature>
<feature type="region of interest" description="Disordered" evidence="1">
    <location>
        <begin position="1064"/>
        <end position="1088"/>
    </location>
</feature>
<feature type="compositionally biased region" description="Polar residues" evidence="1">
    <location>
        <begin position="501"/>
        <end position="515"/>
    </location>
</feature>
<feature type="compositionally biased region" description="Acidic residues" evidence="1">
    <location>
        <begin position="119"/>
        <end position="128"/>
    </location>
</feature>
<feature type="compositionally biased region" description="Basic and acidic residues" evidence="1">
    <location>
        <begin position="862"/>
        <end position="874"/>
    </location>
</feature>
<feature type="compositionally biased region" description="Polar residues" evidence="1">
    <location>
        <begin position="929"/>
        <end position="940"/>
    </location>
</feature>
<feature type="compositionally biased region" description="Polar residues" evidence="1">
    <location>
        <begin position="875"/>
        <end position="885"/>
    </location>
</feature>
<protein>
    <submittedName>
        <fullName evidence="2">Uncharacterized protein</fullName>
    </submittedName>
</protein>
<feature type="compositionally biased region" description="Basic and acidic residues" evidence="1">
    <location>
        <begin position="212"/>
        <end position="223"/>
    </location>
</feature>
<comment type="caution">
    <text evidence="2">The sequence shown here is derived from an EMBL/GenBank/DDBJ whole genome shotgun (WGS) entry which is preliminary data.</text>
</comment>
<feature type="compositionally biased region" description="Basic and acidic residues" evidence="1">
    <location>
        <begin position="652"/>
        <end position="669"/>
    </location>
</feature>
<feature type="compositionally biased region" description="Polar residues" evidence="1">
    <location>
        <begin position="1070"/>
        <end position="1084"/>
    </location>
</feature>
<dbReference type="Proteomes" id="UP000179807">
    <property type="component" value="Unassembled WGS sequence"/>
</dbReference>
<dbReference type="RefSeq" id="XP_068348729.1">
    <property type="nucleotide sequence ID" value="XM_068511969.1"/>
</dbReference>
<feature type="region of interest" description="Disordered" evidence="1">
    <location>
        <begin position="349"/>
        <end position="415"/>
    </location>
</feature>
<feature type="compositionally biased region" description="Basic and acidic residues" evidence="1">
    <location>
        <begin position="516"/>
        <end position="542"/>
    </location>
</feature>
<dbReference type="VEuPathDB" id="TrichDB:TRFO_38316"/>
<feature type="region of interest" description="Disordered" evidence="1">
    <location>
        <begin position="92"/>
        <end position="143"/>
    </location>
</feature>
<feature type="compositionally biased region" description="Low complexity" evidence="1">
    <location>
        <begin position="395"/>
        <end position="406"/>
    </location>
</feature>